<reference evidence="3 4" key="1">
    <citation type="submission" date="2018-09" db="EMBL/GenBank/DDBJ databases">
        <title>Paenibacillus aracenensis nov. sp. isolated from a cave in southern Spain.</title>
        <authorList>
            <person name="Jurado V."/>
            <person name="Gutierrez-Patricio S."/>
            <person name="Gonzalez-Pimentel J.L."/>
            <person name="Miller A.Z."/>
            <person name="Laiz L."/>
            <person name="Saiz-Jimenez C."/>
        </authorList>
    </citation>
    <scope>NUCLEOTIDE SEQUENCE [LARGE SCALE GENOMIC DNA]</scope>
    <source>
        <strain evidence="3 4">JCM 19203</strain>
    </source>
</reference>
<dbReference type="InterPro" id="IPR008993">
    <property type="entry name" value="TIMP-like_OB-fold"/>
</dbReference>
<dbReference type="SUPFAM" id="SSF50242">
    <property type="entry name" value="TIMP-like"/>
    <property type="match status" value="1"/>
</dbReference>
<evidence type="ECO:0000313" key="3">
    <source>
        <dbReference type="EMBL" id="RJX39095.1"/>
    </source>
</evidence>
<dbReference type="Proteomes" id="UP000267798">
    <property type="component" value="Unassembled WGS sequence"/>
</dbReference>
<name>A0A3A6PEH7_9BACL</name>
<keyword evidence="2" id="KW-0732">Signal</keyword>
<dbReference type="RefSeq" id="WP_120112172.1">
    <property type="nucleotide sequence ID" value="NZ_QXQB01000003.1"/>
</dbReference>
<proteinExistence type="predicted"/>
<feature type="transmembrane region" description="Helical" evidence="1">
    <location>
        <begin position="180"/>
        <end position="199"/>
    </location>
</feature>
<evidence type="ECO:0000313" key="4">
    <source>
        <dbReference type="Proteomes" id="UP000267798"/>
    </source>
</evidence>
<gene>
    <name evidence="3" type="ORF">D3P09_16505</name>
</gene>
<keyword evidence="1" id="KW-0812">Transmembrane</keyword>
<dbReference type="OrthoDB" id="2428517at2"/>
<keyword evidence="4" id="KW-1185">Reference proteome</keyword>
<feature type="signal peptide" evidence="2">
    <location>
        <begin position="1"/>
        <end position="22"/>
    </location>
</feature>
<protein>
    <submittedName>
        <fullName evidence="3">Uncharacterized protein</fullName>
    </submittedName>
</protein>
<keyword evidence="1" id="KW-0472">Membrane</keyword>
<dbReference type="AlphaFoldDB" id="A0A3A6PEH7"/>
<dbReference type="EMBL" id="QXQB01000003">
    <property type="protein sequence ID" value="RJX39095.1"/>
    <property type="molecule type" value="Genomic_DNA"/>
</dbReference>
<feature type="chain" id="PRO_5039388476" evidence="2">
    <location>
        <begin position="23"/>
        <end position="210"/>
    </location>
</feature>
<keyword evidence="1" id="KW-1133">Transmembrane helix</keyword>
<accession>A0A3A6PEH7</accession>
<sequence length="210" mass="23266">MARTLALIALMLVCYLALPGQRADALKCMEQPNIEENAEHYDGIVVAQVDEIKESKHKNILKLKVLQSFKKVKETSIKVYENADWGTSKEGESYLFYLKKDNGKWELPLCSPTKPLDEAADDLAYLKEREIQLHFDSAVPLQLNGADSFQLQSVKKAEDESAARLAAAASTPTDEKSSFAWQYAAIPLGIVGFAAYGVIRVRAARKGEGE</sequence>
<evidence type="ECO:0000256" key="2">
    <source>
        <dbReference type="SAM" id="SignalP"/>
    </source>
</evidence>
<evidence type="ECO:0000256" key="1">
    <source>
        <dbReference type="SAM" id="Phobius"/>
    </source>
</evidence>
<comment type="caution">
    <text evidence="3">The sequence shown here is derived from an EMBL/GenBank/DDBJ whole genome shotgun (WGS) entry which is preliminary data.</text>
</comment>
<organism evidence="3 4">
    <name type="scientific">Paenibacillus pinisoli</name>
    <dbReference type="NCBI Taxonomy" id="1276110"/>
    <lineage>
        <taxon>Bacteria</taxon>
        <taxon>Bacillati</taxon>
        <taxon>Bacillota</taxon>
        <taxon>Bacilli</taxon>
        <taxon>Bacillales</taxon>
        <taxon>Paenibacillaceae</taxon>
        <taxon>Paenibacillus</taxon>
    </lineage>
</organism>